<evidence type="ECO:0000313" key="1">
    <source>
        <dbReference type="EMBL" id="VFU46955.1"/>
    </source>
</evidence>
<sequence>MNKEFETNQQQSFVYAPRNFGFRTCNVEFCPKIKILNSKHFHGTKEHSASFQSLMLRLILAFIPELSPP</sequence>
<organism evidence="1">
    <name type="scientific">Salix viminalis</name>
    <name type="common">Common osier</name>
    <name type="synonym">Basket willow</name>
    <dbReference type="NCBI Taxonomy" id="40686"/>
    <lineage>
        <taxon>Eukaryota</taxon>
        <taxon>Viridiplantae</taxon>
        <taxon>Streptophyta</taxon>
        <taxon>Embryophyta</taxon>
        <taxon>Tracheophyta</taxon>
        <taxon>Spermatophyta</taxon>
        <taxon>Magnoliopsida</taxon>
        <taxon>eudicotyledons</taxon>
        <taxon>Gunneridae</taxon>
        <taxon>Pentapetalae</taxon>
        <taxon>rosids</taxon>
        <taxon>fabids</taxon>
        <taxon>Malpighiales</taxon>
        <taxon>Salicaceae</taxon>
        <taxon>Saliceae</taxon>
        <taxon>Salix</taxon>
    </lineage>
</organism>
<name>A0A6N2M0B5_SALVM</name>
<gene>
    <name evidence="1" type="ORF">SVIM_LOCUS300161</name>
</gene>
<reference evidence="1" key="1">
    <citation type="submission" date="2019-03" db="EMBL/GenBank/DDBJ databases">
        <authorList>
            <person name="Mank J."/>
            <person name="Almeida P."/>
        </authorList>
    </citation>
    <scope>NUCLEOTIDE SEQUENCE</scope>
    <source>
        <strain evidence="1">78183</strain>
    </source>
</reference>
<dbReference type="AlphaFoldDB" id="A0A6N2M0B5"/>
<dbReference type="EMBL" id="CAADRP010001652">
    <property type="protein sequence ID" value="VFU46955.1"/>
    <property type="molecule type" value="Genomic_DNA"/>
</dbReference>
<proteinExistence type="predicted"/>
<accession>A0A6N2M0B5</accession>
<protein>
    <submittedName>
        <fullName evidence="1">Uncharacterized protein</fullName>
    </submittedName>
</protein>